<feature type="compositionally biased region" description="Basic and acidic residues" evidence="1">
    <location>
        <begin position="1"/>
        <end position="16"/>
    </location>
</feature>
<keyword evidence="6" id="KW-1185">Reference proteome</keyword>
<keyword evidence="2" id="KW-0812">Transmembrane</keyword>
<dbReference type="RefSeq" id="WP_111569892.1">
    <property type="nucleotide sequence ID" value="NZ_PIPK01000010.1"/>
</dbReference>
<dbReference type="AlphaFoldDB" id="A0A327WUM4"/>
<keyword evidence="2" id="KW-0472">Membrane</keyword>
<feature type="region of interest" description="Disordered" evidence="1">
    <location>
        <begin position="1"/>
        <end position="21"/>
    </location>
</feature>
<organism evidence="3 5">
    <name type="scientific">Aliidiomarina maris</name>
    <dbReference type="NCBI Taxonomy" id="531312"/>
    <lineage>
        <taxon>Bacteria</taxon>
        <taxon>Pseudomonadati</taxon>
        <taxon>Pseudomonadota</taxon>
        <taxon>Gammaproteobacteria</taxon>
        <taxon>Alteromonadales</taxon>
        <taxon>Idiomarinaceae</taxon>
        <taxon>Aliidiomarina</taxon>
    </lineage>
</organism>
<accession>A0A327WUM4</accession>
<keyword evidence="2" id="KW-1133">Transmembrane helix</keyword>
<proteinExistence type="predicted"/>
<evidence type="ECO:0000313" key="5">
    <source>
        <dbReference type="Proteomes" id="UP000249203"/>
    </source>
</evidence>
<name>A0A327WUM4_9GAMM</name>
<feature type="transmembrane region" description="Helical" evidence="2">
    <location>
        <begin position="25"/>
        <end position="46"/>
    </location>
</feature>
<dbReference type="Proteomes" id="UP000287865">
    <property type="component" value="Unassembled WGS sequence"/>
</dbReference>
<evidence type="ECO:0000256" key="2">
    <source>
        <dbReference type="SAM" id="Phobius"/>
    </source>
</evidence>
<evidence type="ECO:0000313" key="6">
    <source>
        <dbReference type="Proteomes" id="UP000287865"/>
    </source>
</evidence>
<reference evidence="4 6" key="1">
    <citation type="journal article" date="2018" name="Front. Microbiol.">
        <title>Genome-Based Analysis Reveals the Taxonomy and Diversity of the Family Idiomarinaceae.</title>
        <authorList>
            <person name="Liu Y."/>
            <person name="Lai Q."/>
            <person name="Shao Z."/>
        </authorList>
    </citation>
    <scope>NUCLEOTIDE SEQUENCE [LARGE SCALE GENOMIC DNA]</scope>
    <source>
        <strain evidence="4 6">CF12-14</strain>
    </source>
</reference>
<gene>
    <name evidence="3" type="ORF">B0I24_11059</name>
    <name evidence="4" type="ORF">CWE07_10735</name>
</gene>
<dbReference type="OrthoDB" id="5502479at2"/>
<dbReference type="EMBL" id="QLMD01000010">
    <property type="protein sequence ID" value="RAJ95376.1"/>
    <property type="molecule type" value="Genomic_DNA"/>
</dbReference>
<dbReference type="EMBL" id="PIPK01000010">
    <property type="protein sequence ID" value="RUO22732.1"/>
    <property type="molecule type" value="Genomic_DNA"/>
</dbReference>
<dbReference type="Pfam" id="PF11219">
    <property type="entry name" value="DUF3014"/>
    <property type="match status" value="1"/>
</dbReference>
<evidence type="ECO:0000313" key="3">
    <source>
        <dbReference type="EMBL" id="RAJ95376.1"/>
    </source>
</evidence>
<evidence type="ECO:0000313" key="4">
    <source>
        <dbReference type="EMBL" id="RUO22732.1"/>
    </source>
</evidence>
<evidence type="ECO:0000256" key="1">
    <source>
        <dbReference type="SAM" id="MobiDB-lite"/>
    </source>
</evidence>
<dbReference type="Proteomes" id="UP000249203">
    <property type="component" value="Unassembled WGS sequence"/>
</dbReference>
<dbReference type="InterPro" id="IPR021382">
    <property type="entry name" value="DUF3014"/>
</dbReference>
<sequence>MTDRHAQNQPEQDTRSAPDAGNRKGVISIVIAVVLVVILGVVLWLWQSDDDSAVSERRPVPQPVQERVEPEPQPQRPESSEPDTEVVVPEPAPIRPTPAMDEPQAPELELPDLNESTEFVMEQARERELNTRPIRSEHLVRDLVIFVHNLSDGDVIRESATIAGPDARFSTQTVDNQLYIDERAYARYNEIVEWFVGLDSQRLVRAYRDFEPLFAQAFSEIAHPDQAFIDEVIEAIDVLLTTPEPEGMLALEDDRVMYTFADPDLEQLPAAQKQMLRMGLDNQRRVKRKLREVRALLVEQR</sequence>
<protein>
    <submittedName>
        <fullName evidence="4">DUF3014 domain-containing protein</fullName>
    </submittedName>
</protein>
<reference evidence="3 5" key="2">
    <citation type="submission" date="2018-06" db="EMBL/GenBank/DDBJ databases">
        <title>Genomic Encyclopedia of Type Strains, Phase III (KMG-III): the genomes of soil and plant-associated and newly described type strains.</title>
        <authorList>
            <person name="Whitman W."/>
        </authorList>
    </citation>
    <scope>NUCLEOTIDE SEQUENCE [LARGE SCALE GENOMIC DNA]</scope>
    <source>
        <strain evidence="3 5">CGMCC 1.15366</strain>
    </source>
</reference>
<comment type="caution">
    <text evidence="3">The sequence shown here is derived from an EMBL/GenBank/DDBJ whole genome shotgun (WGS) entry which is preliminary data.</text>
</comment>
<feature type="region of interest" description="Disordered" evidence="1">
    <location>
        <begin position="52"/>
        <end position="105"/>
    </location>
</feature>